<dbReference type="GO" id="GO:0005834">
    <property type="term" value="C:heterotrimeric G-protein complex"/>
    <property type="evidence" value="ECO:0007669"/>
    <property type="project" value="TreeGrafter"/>
</dbReference>
<feature type="binding site" evidence="5">
    <location>
        <begin position="404"/>
        <end position="407"/>
    </location>
    <ligand>
        <name>GTP</name>
        <dbReference type="ChEBI" id="CHEBI:37565"/>
    </ligand>
</feature>
<keyword evidence="6" id="KW-0460">Magnesium</keyword>
<accession>A0A5N5QWS1</accession>
<sequence length="494" mass="56151">MSRHTTPSPTPKGLVPISSLWSAQTSPVEDYTDELYTMSEKEARQRSDMIDRMLKGEGAARAAARRKQRKLLFLGQSESGKSTLVKQFRLMQSSETFVSERESWRSIVFLNIIRSILRIVDIVSPNFNLKNPSDSRSQEFARLRLRLTPLRSVESSIVEFLSSPREVARSRSQHSRSSRTNGASSLNNGNRNSSEFDGDYHDVYVHPESPWQRILHTCMRNANAVRTSTSDSDGESVHATTDDPAATLQACAGDMKLLWTSSFVQDCLKQSGLFIEEISGFFLNDIDRIASTDYVPTDDDVLRARVKTIWPTEIILPKFEPGLEWRLYDVGGARRQRAKWAPFFDDRAVAYPVDLIIVLVPVSAFDQTLAEDKTVNRLQDSFEMWTELCKTTALHHIPILLFLNKCDLLEKKLNAGKQLADYLITYEGKPNESKKILQYLSKRFAGMRKESQAPSSTPCYIHHTSVVDRTTTQTVIAHVRDQIVMGHMRESYFV</sequence>
<protein>
    <submittedName>
        <fullName evidence="8">Guanine nucleotide-binding protein alpha-4 subunit</fullName>
    </submittedName>
</protein>
<evidence type="ECO:0000256" key="3">
    <source>
        <dbReference type="ARBA" id="ARBA00023134"/>
    </source>
</evidence>
<dbReference type="PRINTS" id="PR00318">
    <property type="entry name" value="GPROTEINA"/>
</dbReference>
<dbReference type="SUPFAM" id="SSF52540">
    <property type="entry name" value="P-loop containing nucleoside triphosphate hydrolases"/>
    <property type="match status" value="1"/>
</dbReference>
<dbReference type="InterPro" id="IPR011025">
    <property type="entry name" value="GproteinA_insert"/>
</dbReference>
<evidence type="ECO:0000256" key="6">
    <source>
        <dbReference type="PIRSR" id="PIRSR601019-2"/>
    </source>
</evidence>
<dbReference type="PANTHER" id="PTHR10218">
    <property type="entry name" value="GTP-BINDING PROTEIN ALPHA SUBUNIT"/>
    <property type="match status" value="1"/>
</dbReference>
<dbReference type="Gene3D" id="3.40.50.300">
    <property type="entry name" value="P-loop containing nucleotide triphosphate hydrolases"/>
    <property type="match status" value="2"/>
</dbReference>
<dbReference type="PANTHER" id="PTHR10218:SF360">
    <property type="entry name" value="GUANINE NUCLEOTIDE-BINDING PROTEIN SUBUNIT ALPHA HOMOLOG"/>
    <property type="match status" value="1"/>
</dbReference>
<keyword evidence="4" id="KW-0807">Transducer</keyword>
<evidence type="ECO:0000256" key="4">
    <source>
        <dbReference type="ARBA" id="ARBA00023224"/>
    </source>
</evidence>
<dbReference type="GO" id="GO:0003924">
    <property type="term" value="F:GTPase activity"/>
    <property type="evidence" value="ECO:0007669"/>
    <property type="project" value="InterPro"/>
</dbReference>
<dbReference type="OrthoDB" id="5817230at2759"/>
<dbReference type="AlphaFoldDB" id="A0A5N5QWS1"/>
<dbReference type="InterPro" id="IPR001019">
    <property type="entry name" value="Gprotein_alpha_su"/>
</dbReference>
<gene>
    <name evidence="8" type="ORF">CTheo_854</name>
</gene>
<keyword evidence="2 5" id="KW-0547">Nucleotide-binding</keyword>
<dbReference type="InterPro" id="IPR027417">
    <property type="entry name" value="P-loop_NTPase"/>
</dbReference>
<keyword evidence="3 5" id="KW-0342">GTP-binding</keyword>
<feature type="compositionally biased region" description="Polar residues" evidence="7">
    <location>
        <begin position="180"/>
        <end position="192"/>
    </location>
</feature>
<dbReference type="Gene3D" id="1.10.400.10">
    <property type="entry name" value="GI Alpha 1, domain 2-like"/>
    <property type="match status" value="1"/>
</dbReference>
<dbReference type="GO" id="GO:0046872">
    <property type="term" value="F:metal ion binding"/>
    <property type="evidence" value="ECO:0007669"/>
    <property type="project" value="UniProtKB-KW"/>
</dbReference>
<evidence type="ECO:0000313" key="9">
    <source>
        <dbReference type="Proteomes" id="UP000383932"/>
    </source>
</evidence>
<organism evidence="8 9">
    <name type="scientific">Ceratobasidium theobromae</name>
    <dbReference type="NCBI Taxonomy" id="1582974"/>
    <lineage>
        <taxon>Eukaryota</taxon>
        <taxon>Fungi</taxon>
        <taxon>Dikarya</taxon>
        <taxon>Basidiomycota</taxon>
        <taxon>Agaricomycotina</taxon>
        <taxon>Agaricomycetes</taxon>
        <taxon>Cantharellales</taxon>
        <taxon>Ceratobasidiaceae</taxon>
        <taxon>Ceratobasidium</taxon>
    </lineage>
</organism>
<dbReference type="EMBL" id="SSOP01000007">
    <property type="protein sequence ID" value="KAB5595616.1"/>
    <property type="molecule type" value="Genomic_DNA"/>
</dbReference>
<evidence type="ECO:0000256" key="7">
    <source>
        <dbReference type="SAM" id="MobiDB-lite"/>
    </source>
</evidence>
<dbReference type="GO" id="GO:0005525">
    <property type="term" value="F:GTP binding"/>
    <property type="evidence" value="ECO:0007669"/>
    <property type="project" value="UniProtKB-KW"/>
</dbReference>
<dbReference type="Pfam" id="PF00503">
    <property type="entry name" value="G-alpha"/>
    <property type="match status" value="1"/>
</dbReference>
<keyword evidence="9" id="KW-1185">Reference proteome</keyword>
<dbReference type="GO" id="GO:0031683">
    <property type="term" value="F:G-protein beta/gamma-subunit complex binding"/>
    <property type="evidence" value="ECO:0007669"/>
    <property type="project" value="InterPro"/>
</dbReference>
<evidence type="ECO:0000256" key="2">
    <source>
        <dbReference type="ARBA" id="ARBA00022741"/>
    </source>
</evidence>
<dbReference type="GO" id="GO:0005737">
    <property type="term" value="C:cytoplasm"/>
    <property type="evidence" value="ECO:0007669"/>
    <property type="project" value="TreeGrafter"/>
</dbReference>
<keyword evidence="1 6" id="KW-0479">Metal-binding</keyword>
<evidence type="ECO:0000256" key="5">
    <source>
        <dbReference type="PIRSR" id="PIRSR601019-1"/>
    </source>
</evidence>
<evidence type="ECO:0000256" key="1">
    <source>
        <dbReference type="ARBA" id="ARBA00022723"/>
    </source>
</evidence>
<feature type="binding site" evidence="6">
    <location>
        <position position="308"/>
    </location>
    <ligand>
        <name>Mg(2+)</name>
        <dbReference type="ChEBI" id="CHEBI:18420"/>
    </ligand>
</feature>
<dbReference type="SUPFAM" id="SSF47895">
    <property type="entry name" value="Transducin (alpha subunit), insertion domain"/>
    <property type="match status" value="1"/>
</dbReference>
<dbReference type="FunFam" id="3.40.50.300:FF:000692">
    <property type="entry name" value="Guanine nucleotide-binding protein subunit alpha"/>
    <property type="match status" value="1"/>
</dbReference>
<reference evidence="8 9" key="1">
    <citation type="journal article" date="2019" name="Fungal Biol. Biotechnol.">
        <title>Draft genome sequence of fastidious pathogen Ceratobasidium theobromae, which causes vascular-streak dieback in Theobroma cacao.</title>
        <authorList>
            <person name="Ali S.S."/>
            <person name="Asman A."/>
            <person name="Shao J."/>
            <person name="Firmansyah A.P."/>
            <person name="Susilo A.W."/>
            <person name="Rosmana A."/>
            <person name="McMahon P."/>
            <person name="Junaid M."/>
            <person name="Guest D."/>
            <person name="Kheng T.Y."/>
            <person name="Meinhardt L.W."/>
            <person name="Bailey B.A."/>
        </authorList>
    </citation>
    <scope>NUCLEOTIDE SEQUENCE [LARGE SCALE GENOMIC DNA]</scope>
    <source>
        <strain evidence="8 9">CT2</strain>
    </source>
</reference>
<evidence type="ECO:0000313" key="8">
    <source>
        <dbReference type="EMBL" id="KAB5595616.1"/>
    </source>
</evidence>
<dbReference type="PROSITE" id="PS51882">
    <property type="entry name" value="G_ALPHA"/>
    <property type="match status" value="1"/>
</dbReference>
<feature type="region of interest" description="Disordered" evidence="7">
    <location>
        <begin position="168"/>
        <end position="192"/>
    </location>
</feature>
<dbReference type="GO" id="GO:0007188">
    <property type="term" value="P:adenylate cyclase-modulating G protein-coupled receptor signaling pathway"/>
    <property type="evidence" value="ECO:0007669"/>
    <property type="project" value="TreeGrafter"/>
</dbReference>
<comment type="caution">
    <text evidence="8">The sequence shown here is derived from an EMBL/GenBank/DDBJ whole genome shotgun (WGS) entry which is preliminary data.</text>
</comment>
<proteinExistence type="predicted"/>
<feature type="binding site" evidence="5">
    <location>
        <begin position="302"/>
        <end position="308"/>
    </location>
    <ligand>
        <name>GTP</name>
        <dbReference type="ChEBI" id="CHEBI:37565"/>
    </ligand>
</feature>
<dbReference type="GO" id="GO:0001664">
    <property type="term" value="F:G protein-coupled receptor binding"/>
    <property type="evidence" value="ECO:0007669"/>
    <property type="project" value="TreeGrafter"/>
</dbReference>
<name>A0A5N5QWS1_9AGAM</name>
<dbReference type="SMART" id="SM00275">
    <property type="entry name" value="G_alpha"/>
    <property type="match status" value="1"/>
</dbReference>
<dbReference type="Proteomes" id="UP000383932">
    <property type="component" value="Unassembled WGS sequence"/>
</dbReference>